<protein>
    <recommendedName>
        <fullName evidence="1">Amidohydrolase-related domain-containing protein</fullName>
    </recommendedName>
</protein>
<evidence type="ECO:0000259" key="1">
    <source>
        <dbReference type="Pfam" id="PF04909"/>
    </source>
</evidence>
<name>X1NWJ6_9ZZZZ</name>
<dbReference type="GO" id="GO:0016787">
    <property type="term" value="F:hydrolase activity"/>
    <property type="evidence" value="ECO:0007669"/>
    <property type="project" value="InterPro"/>
</dbReference>
<organism evidence="2">
    <name type="scientific">marine sediment metagenome</name>
    <dbReference type="NCBI Taxonomy" id="412755"/>
    <lineage>
        <taxon>unclassified sequences</taxon>
        <taxon>metagenomes</taxon>
        <taxon>ecological metagenomes</taxon>
    </lineage>
</organism>
<feature type="non-terminal residue" evidence="2">
    <location>
        <position position="1"/>
    </location>
</feature>
<dbReference type="AlphaFoldDB" id="X1NWJ6"/>
<gene>
    <name evidence="2" type="ORF">S06H3_45630</name>
</gene>
<dbReference type="EMBL" id="BARV01028519">
    <property type="protein sequence ID" value="GAI34586.1"/>
    <property type="molecule type" value="Genomic_DNA"/>
</dbReference>
<dbReference type="SUPFAM" id="SSF51556">
    <property type="entry name" value="Metallo-dependent hydrolases"/>
    <property type="match status" value="1"/>
</dbReference>
<sequence>CKFIRPKKRYDDPIYMEFYKRCEYYNMVALFHTGIVGAIEFWCPKPGAYSDNMNPITLEAIGFECPKLNVIGAHLGTAYYMVACFVALASTYRTSNIYFDISGGDFLGPIYEGRYIGKNIPVSQVLFGLDEPPIRYEEMIGRLNKHFDDIGLSQEDKDKIFYKNACRMFGIKYD</sequence>
<accession>X1NWJ6</accession>
<evidence type="ECO:0000313" key="2">
    <source>
        <dbReference type="EMBL" id="GAI34586.1"/>
    </source>
</evidence>
<dbReference type="Pfam" id="PF04909">
    <property type="entry name" value="Amidohydro_2"/>
    <property type="match status" value="1"/>
</dbReference>
<dbReference type="InterPro" id="IPR032466">
    <property type="entry name" value="Metal_Hydrolase"/>
</dbReference>
<feature type="domain" description="Amidohydrolase-related" evidence="1">
    <location>
        <begin position="7"/>
        <end position="171"/>
    </location>
</feature>
<proteinExistence type="predicted"/>
<dbReference type="Gene3D" id="3.20.20.140">
    <property type="entry name" value="Metal-dependent hydrolases"/>
    <property type="match status" value="1"/>
</dbReference>
<dbReference type="InterPro" id="IPR006680">
    <property type="entry name" value="Amidohydro-rel"/>
</dbReference>
<comment type="caution">
    <text evidence="2">The sequence shown here is derived from an EMBL/GenBank/DDBJ whole genome shotgun (WGS) entry which is preliminary data.</text>
</comment>
<reference evidence="2" key="1">
    <citation type="journal article" date="2014" name="Front. Microbiol.">
        <title>High frequency of phylogenetically diverse reductive dehalogenase-homologous genes in deep subseafloor sedimentary metagenomes.</title>
        <authorList>
            <person name="Kawai M."/>
            <person name="Futagami T."/>
            <person name="Toyoda A."/>
            <person name="Takaki Y."/>
            <person name="Nishi S."/>
            <person name="Hori S."/>
            <person name="Arai W."/>
            <person name="Tsubouchi T."/>
            <person name="Morono Y."/>
            <person name="Uchiyama I."/>
            <person name="Ito T."/>
            <person name="Fujiyama A."/>
            <person name="Inagaki F."/>
            <person name="Takami H."/>
        </authorList>
    </citation>
    <scope>NUCLEOTIDE SEQUENCE</scope>
    <source>
        <strain evidence="2">Expedition CK06-06</strain>
    </source>
</reference>